<sequence>MSSPGSVLSDIEASPLASPERPTGNKFDRLFGSDNEGPPARDEEAEASDDEDIGRKRRSRVTDNLDGVNDEEEEEEEDDNKDLFGDDDDDEPEKYLPSLTSKISIKDLSDAESHASHDPENDEQQTFRSIDVSLPRHACPDQGNDDLYLMRIPSTVNFQQQIFYPENFTMPKATEDSTVSPYTMATTTIRVRKSPANPSVLQSNARVVKWSDGSLSLQIASSPNLYDLTSKPLAPPQNSGTYDAAQDSHTYLLTTHESAGMLRFIGHVNTHLNLLPTSTSQANAEAVNRLQERLYQAQSTRGARGRGAQALELSDMRDPEAERKEAEKQHRDKEKLAKKAEAKKARASRNGTGADEDSRAAARRSYPRNSHTTRSKRDSPPIGGKGGRSKEDEYDLEDDFVEKSEDEEEDEMEESEDEGDRRRGHGKKKAVKKRIPSPEEEDEEEEEEEAEFTDDERAPSRTVRAGKRRRVIDDDEEDDDE</sequence>
<feature type="compositionally biased region" description="Basic residues" evidence="1">
    <location>
        <begin position="422"/>
        <end position="435"/>
    </location>
</feature>
<feature type="compositionally biased region" description="Basic residues" evidence="1">
    <location>
        <begin position="361"/>
        <end position="374"/>
    </location>
</feature>
<accession>A0A2T6ZVE6</accession>
<feature type="compositionally biased region" description="Acidic residues" evidence="1">
    <location>
        <begin position="43"/>
        <end position="52"/>
    </location>
</feature>
<comment type="caution">
    <text evidence="2">The sequence shown here is derived from an EMBL/GenBank/DDBJ whole genome shotgun (WGS) entry which is preliminary data.</text>
</comment>
<feature type="compositionally biased region" description="Acidic residues" evidence="1">
    <location>
        <begin position="438"/>
        <end position="454"/>
    </location>
</feature>
<dbReference type="OrthoDB" id="20844at2759"/>
<gene>
    <name evidence="2" type="ORF">B9Z19DRAFT_1064286</name>
</gene>
<feature type="compositionally biased region" description="Basic and acidic residues" evidence="1">
    <location>
        <begin position="104"/>
        <end position="119"/>
    </location>
</feature>
<dbReference type="GO" id="GO:0016593">
    <property type="term" value="C:Cdc73/Paf1 complex"/>
    <property type="evidence" value="ECO:0007669"/>
    <property type="project" value="InterPro"/>
</dbReference>
<evidence type="ECO:0000256" key="1">
    <source>
        <dbReference type="SAM" id="MobiDB-lite"/>
    </source>
</evidence>
<organism evidence="2 3">
    <name type="scientific">Tuber borchii</name>
    <name type="common">White truffle</name>
    <dbReference type="NCBI Taxonomy" id="42251"/>
    <lineage>
        <taxon>Eukaryota</taxon>
        <taxon>Fungi</taxon>
        <taxon>Dikarya</taxon>
        <taxon>Ascomycota</taxon>
        <taxon>Pezizomycotina</taxon>
        <taxon>Pezizomycetes</taxon>
        <taxon>Pezizales</taxon>
        <taxon>Tuberaceae</taxon>
        <taxon>Tuber</taxon>
    </lineage>
</organism>
<evidence type="ECO:0000313" key="3">
    <source>
        <dbReference type="Proteomes" id="UP000244722"/>
    </source>
</evidence>
<feature type="compositionally biased region" description="Acidic residues" evidence="1">
    <location>
        <begin position="392"/>
        <end position="418"/>
    </location>
</feature>
<dbReference type="Proteomes" id="UP000244722">
    <property type="component" value="Unassembled WGS sequence"/>
</dbReference>
<dbReference type="GO" id="GO:0006368">
    <property type="term" value="P:transcription elongation by RNA polymerase II"/>
    <property type="evidence" value="ECO:0007669"/>
    <property type="project" value="InterPro"/>
</dbReference>
<dbReference type="GO" id="GO:1990269">
    <property type="term" value="F:RNA polymerase II C-terminal domain phosphoserine binding"/>
    <property type="evidence" value="ECO:0007669"/>
    <property type="project" value="TreeGrafter"/>
</dbReference>
<keyword evidence="3" id="KW-1185">Reference proteome</keyword>
<dbReference type="GO" id="GO:0032968">
    <property type="term" value="P:positive regulation of transcription elongation by RNA polymerase II"/>
    <property type="evidence" value="ECO:0007669"/>
    <property type="project" value="TreeGrafter"/>
</dbReference>
<feature type="compositionally biased region" description="Basic and acidic residues" evidence="1">
    <location>
        <begin position="314"/>
        <end position="344"/>
    </location>
</feature>
<feature type="compositionally biased region" description="Acidic residues" evidence="1">
    <location>
        <begin position="68"/>
        <end position="92"/>
    </location>
</feature>
<feature type="region of interest" description="Disordered" evidence="1">
    <location>
        <begin position="297"/>
        <end position="481"/>
    </location>
</feature>
<dbReference type="AlphaFoldDB" id="A0A2T6ZVE6"/>
<name>A0A2T6ZVE6_TUBBO</name>
<dbReference type="PANTHER" id="PTHR23146:SF0">
    <property type="entry name" value="RNA POLYMERASE-ASSOCIATED PROTEIN LEO1"/>
    <property type="match status" value="1"/>
</dbReference>
<reference evidence="2 3" key="1">
    <citation type="submission" date="2017-04" db="EMBL/GenBank/DDBJ databases">
        <title>Draft genome sequence of Tuber borchii Vittad., a whitish edible truffle.</title>
        <authorList>
            <consortium name="DOE Joint Genome Institute"/>
            <person name="Murat C."/>
            <person name="Kuo A."/>
            <person name="Barry K.W."/>
            <person name="Clum A."/>
            <person name="Dockter R.B."/>
            <person name="Fauchery L."/>
            <person name="Iotti M."/>
            <person name="Kohler A."/>
            <person name="Labutti K."/>
            <person name="Lindquist E.A."/>
            <person name="Lipzen A."/>
            <person name="Ohm R.A."/>
            <person name="Wang M."/>
            <person name="Grigoriev I.V."/>
            <person name="Zambonelli A."/>
            <person name="Martin F.M."/>
        </authorList>
    </citation>
    <scope>NUCLEOTIDE SEQUENCE [LARGE SCALE GENOMIC DNA]</scope>
    <source>
        <strain evidence="2 3">Tbo3840</strain>
    </source>
</reference>
<dbReference type="InterPro" id="IPR007149">
    <property type="entry name" value="Leo1"/>
</dbReference>
<protein>
    <submittedName>
        <fullName evidence="2">Leo1-like protein-domain-containing protein</fullName>
    </submittedName>
</protein>
<dbReference type="EMBL" id="NESQ01000093">
    <property type="protein sequence ID" value="PUU79394.1"/>
    <property type="molecule type" value="Genomic_DNA"/>
</dbReference>
<proteinExistence type="predicted"/>
<feature type="region of interest" description="Disordered" evidence="1">
    <location>
        <begin position="1"/>
        <end position="138"/>
    </location>
</feature>
<dbReference type="PANTHER" id="PTHR23146">
    <property type="entry name" value="LEO1 PROTEIN"/>
    <property type="match status" value="1"/>
</dbReference>
<evidence type="ECO:0000313" key="2">
    <source>
        <dbReference type="EMBL" id="PUU79394.1"/>
    </source>
</evidence>
<dbReference type="Pfam" id="PF04004">
    <property type="entry name" value="Leo1"/>
    <property type="match status" value="1"/>
</dbReference>
<dbReference type="STRING" id="42251.A0A2T6ZVE6"/>